<protein>
    <submittedName>
        <fullName evidence="1">Uncharacterized protein</fullName>
    </submittedName>
</protein>
<organism evidence="2">
    <name type="scientific">Aureococcus anophagefferens</name>
    <name type="common">Harmful bloom alga</name>
    <dbReference type="NCBI Taxonomy" id="44056"/>
    <lineage>
        <taxon>Eukaryota</taxon>
        <taxon>Sar</taxon>
        <taxon>Stramenopiles</taxon>
        <taxon>Ochrophyta</taxon>
        <taxon>Pelagophyceae</taxon>
        <taxon>Pelagomonadales</taxon>
        <taxon>Pelagomonadaceae</taxon>
        <taxon>Aureococcus</taxon>
    </lineage>
</organism>
<accession>F0Y5N5</accession>
<sequence>MGGSGCYVYVHSLTHEFAANRPDGFIDDGDLKAKEDAAGGLPVVALTEVVGEIKRIIEEEKKTPLLLDASEDRKLATFFSFKGVLVDGTKLALPLRNKARPKPKVFMEELRAKAVQAMKGGQTLALDLGDAEGSKAPFWSTLCKPDGVRKELFIEGGKGLTRNKMAYTKMWKDEEKEHGSACPRDDFQFVVVTALSPKEYEKELFDDAVPKEHAYPVVVASD</sequence>
<evidence type="ECO:0000313" key="1">
    <source>
        <dbReference type="EMBL" id="EGB09769.1"/>
    </source>
</evidence>
<proteinExistence type="predicted"/>
<dbReference type="EMBL" id="GL833125">
    <property type="protein sequence ID" value="EGB09769.1"/>
    <property type="molecule type" value="Genomic_DNA"/>
</dbReference>
<gene>
    <name evidence="1" type="ORF">AURANDRAFT_63163</name>
</gene>
<name>F0Y5N5_AURAN</name>
<dbReference type="KEGG" id="aaf:AURANDRAFT_63163"/>
<dbReference type="RefSeq" id="XP_009035807.1">
    <property type="nucleotide sequence ID" value="XM_009037559.1"/>
</dbReference>
<keyword evidence="2" id="KW-1185">Reference proteome</keyword>
<reference evidence="1 2" key="1">
    <citation type="journal article" date="2011" name="Proc. Natl. Acad. Sci. U.S.A.">
        <title>Niche of harmful alga Aureococcus anophagefferens revealed through ecogenomics.</title>
        <authorList>
            <person name="Gobler C.J."/>
            <person name="Berry D.L."/>
            <person name="Dyhrman S.T."/>
            <person name="Wilhelm S.W."/>
            <person name="Salamov A."/>
            <person name="Lobanov A.V."/>
            <person name="Zhang Y."/>
            <person name="Collier J.L."/>
            <person name="Wurch L.L."/>
            <person name="Kustka A.B."/>
            <person name="Dill B.D."/>
            <person name="Shah M."/>
            <person name="VerBerkmoes N.C."/>
            <person name="Kuo A."/>
            <person name="Terry A."/>
            <person name="Pangilinan J."/>
            <person name="Lindquist E.A."/>
            <person name="Lucas S."/>
            <person name="Paulsen I.T."/>
            <person name="Hattenrath-Lehmann T.K."/>
            <person name="Talmage S.C."/>
            <person name="Walker E.A."/>
            <person name="Koch F."/>
            <person name="Burson A.M."/>
            <person name="Marcoval M.A."/>
            <person name="Tang Y.Z."/>
            <person name="Lecleir G.R."/>
            <person name="Coyne K.J."/>
            <person name="Berg G.M."/>
            <person name="Bertrand E.M."/>
            <person name="Saito M.A."/>
            <person name="Gladyshev V.N."/>
            <person name="Grigoriev I.V."/>
        </authorList>
    </citation>
    <scope>NUCLEOTIDE SEQUENCE [LARGE SCALE GENOMIC DNA]</scope>
    <source>
        <strain evidence="2">CCMP 1984</strain>
    </source>
</reference>
<dbReference type="OMA" id="CNEETHD"/>
<dbReference type="InParanoid" id="F0Y5N5"/>
<evidence type="ECO:0000313" key="2">
    <source>
        <dbReference type="Proteomes" id="UP000002729"/>
    </source>
</evidence>
<dbReference type="OrthoDB" id="202381at2759"/>
<dbReference type="AlphaFoldDB" id="F0Y5N5"/>
<dbReference type="GeneID" id="20224210"/>
<dbReference type="Proteomes" id="UP000002729">
    <property type="component" value="Unassembled WGS sequence"/>
</dbReference>